<keyword evidence="2" id="KW-0238">DNA-binding</keyword>
<feature type="domain" description="HTH araC/xylS-type" evidence="5">
    <location>
        <begin position="665"/>
        <end position="764"/>
    </location>
</feature>
<keyword evidence="4" id="KW-0472">Membrane</keyword>
<keyword evidence="7" id="KW-1185">Reference proteome</keyword>
<dbReference type="InterPro" id="IPR018060">
    <property type="entry name" value="HTH_AraC"/>
</dbReference>
<dbReference type="InterPro" id="IPR009057">
    <property type="entry name" value="Homeodomain-like_sf"/>
</dbReference>
<sequence length="765" mass="87156">MKQKLTAIIKKFRSRHRFAATLLSMILLCFLLCVLAYFFLINTVLKKSRENSIQLNQSYISTEADNTNQLIYQLHQSLTQLSYSRSILNMVFYSEYKESNKNLVTTDLALTAQNNLLIKSALLYIPDQNLVITSGYRWASLEQSAYNDMITDYLNDAVHPIIYEDTEKISYLFFYDDSLIMARDFPLNGSRRLGTLFYRVNYKEIYTQLTHGLNEGYHIWVYDTDNHPVFSGITDYPDYITDDTIAQLESPEENYHTLKNSVLFYSRSNLLEWKFLYEVKKSALFPIGNAVSLMLIPSLILLAACGIFICLSVTSGVYLPRQIKGLLELIDSETVSAAQEEDDETKNLNEFEHLNRALSQMAGQQTKLQTAIDKVSGDVLSRFFLELLSGAQFTPEQARQMLSLAHSNFGLKGFYMAGILHCKGDLTGLEKKRHVILSEIEEQMSSYNKEHHSQSHILTIDSRTFVLILSFGITESLLKVIKEVSELEQVINAVSSSWQIPVEFHIGRIYYSILDVGFSYQSALETIPDTTPKSEPETSGISKVAVKAEETNIKDRARQVLSLVLDHDTKNASALSARVIAEIKDSGKTPTEEAEQYKAYISALSHGISRLDYIDPSAIPNELLIFKDAESADSQQLARCVSESCEKIIENLHKMLKRQQNPYILSAQDYIRRHFSDSGLSLNTVAEAIDVNPSYLSKLFKSNLNINFTDYLNHYRIECSLKLLSETNRTLQDISVDSGFNSVQNYIRVFKKFMNMTPGQYRKEI</sequence>
<gene>
    <name evidence="6" type="ORF">K340107D12_11520</name>
</gene>
<evidence type="ECO:0000256" key="1">
    <source>
        <dbReference type="ARBA" id="ARBA00023015"/>
    </source>
</evidence>
<accession>A0ABQ0BP73</accession>
<reference evidence="6 7" key="1">
    <citation type="submission" date="2024-04" db="EMBL/GenBank/DDBJ databases">
        <title>Defined microbial consortia suppress multidrug-resistant proinflammatory Enterobacteriaceae via ecological control.</title>
        <authorList>
            <person name="Furuichi M."/>
            <person name="Kawaguchi T."/>
            <person name="Pust M."/>
            <person name="Yasuma K."/>
            <person name="Plichta D."/>
            <person name="Hasegawa N."/>
            <person name="Ohya T."/>
            <person name="Bhattarai S."/>
            <person name="Sasajima S."/>
            <person name="Aoto Y."/>
            <person name="Tuganbaev T."/>
            <person name="Yaginuma M."/>
            <person name="Ueda M."/>
            <person name="Okahashi N."/>
            <person name="Amafuji K."/>
            <person name="Kiridooshi Y."/>
            <person name="Sugita K."/>
            <person name="Strazar M."/>
            <person name="Skelly A."/>
            <person name="Suda W."/>
            <person name="Hattori M."/>
            <person name="Nakamoto N."/>
            <person name="Caballero S."/>
            <person name="Norman J."/>
            <person name="Olle B."/>
            <person name="Tanoue T."/>
            <person name="Arita M."/>
            <person name="Bucci V."/>
            <person name="Atarashi K."/>
            <person name="Xavier R."/>
            <person name="Honda K."/>
        </authorList>
    </citation>
    <scope>NUCLEOTIDE SEQUENCE [LARGE SCALE GENOMIC DNA]</scope>
    <source>
        <strain evidence="7">k34-0107-D12</strain>
    </source>
</reference>
<dbReference type="RefSeq" id="WP_227212088.1">
    <property type="nucleotide sequence ID" value="NZ_BAABZQ010000001.1"/>
</dbReference>
<dbReference type="Proteomes" id="UP001600941">
    <property type="component" value="Unassembled WGS sequence"/>
</dbReference>
<comment type="caution">
    <text evidence="6">The sequence shown here is derived from an EMBL/GenBank/DDBJ whole genome shotgun (WGS) entry which is preliminary data.</text>
</comment>
<proteinExistence type="predicted"/>
<dbReference type="PANTHER" id="PTHR43280">
    <property type="entry name" value="ARAC-FAMILY TRANSCRIPTIONAL REGULATOR"/>
    <property type="match status" value="1"/>
</dbReference>
<protein>
    <recommendedName>
        <fullName evidence="5">HTH araC/xylS-type domain-containing protein</fullName>
    </recommendedName>
</protein>
<dbReference type="PROSITE" id="PS01124">
    <property type="entry name" value="HTH_ARAC_FAMILY_2"/>
    <property type="match status" value="1"/>
</dbReference>
<evidence type="ECO:0000313" key="6">
    <source>
        <dbReference type="EMBL" id="GAA6498336.1"/>
    </source>
</evidence>
<organism evidence="6 7">
    <name type="scientific">Blautia parvula</name>
    <dbReference type="NCBI Taxonomy" id="2877527"/>
    <lineage>
        <taxon>Bacteria</taxon>
        <taxon>Bacillati</taxon>
        <taxon>Bacillota</taxon>
        <taxon>Clostridia</taxon>
        <taxon>Lachnospirales</taxon>
        <taxon>Lachnospiraceae</taxon>
        <taxon>Blautia</taxon>
    </lineage>
</organism>
<feature type="transmembrane region" description="Helical" evidence="4">
    <location>
        <begin position="20"/>
        <end position="40"/>
    </location>
</feature>
<evidence type="ECO:0000313" key="7">
    <source>
        <dbReference type="Proteomes" id="UP001600941"/>
    </source>
</evidence>
<dbReference type="Pfam" id="PF12833">
    <property type="entry name" value="HTH_18"/>
    <property type="match status" value="1"/>
</dbReference>
<keyword evidence="3" id="KW-0804">Transcription</keyword>
<evidence type="ECO:0000256" key="2">
    <source>
        <dbReference type="ARBA" id="ARBA00023125"/>
    </source>
</evidence>
<dbReference type="EMBL" id="BAABZQ010000001">
    <property type="protein sequence ID" value="GAA6498336.1"/>
    <property type="molecule type" value="Genomic_DNA"/>
</dbReference>
<dbReference type="SMART" id="SM00342">
    <property type="entry name" value="HTH_ARAC"/>
    <property type="match status" value="1"/>
</dbReference>
<dbReference type="SUPFAM" id="SSF46689">
    <property type="entry name" value="Homeodomain-like"/>
    <property type="match status" value="2"/>
</dbReference>
<name>A0ABQ0BP73_9FIRM</name>
<evidence type="ECO:0000259" key="5">
    <source>
        <dbReference type="PROSITE" id="PS01124"/>
    </source>
</evidence>
<dbReference type="Gene3D" id="1.10.10.60">
    <property type="entry name" value="Homeodomain-like"/>
    <property type="match status" value="2"/>
</dbReference>
<evidence type="ECO:0000256" key="3">
    <source>
        <dbReference type="ARBA" id="ARBA00023163"/>
    </source>
</evidence>
<dbReference type="PROSITE" id="PS00041">
    <property type="entry name" value="HTH_ARAC_FAMILY_1"/>
    <property type="match status" value="1"/>
</dbReference>
<keyword evidence="1" id="KW-0805">Transcription regulation</keyword>
<dbReference type="InterPro" id="IPR018062">
    <property type="entry name" value="HTH_AraC-typ_CS"/>
</dbReference>
<evidence type="ECO:0000256" key="4">
    <source>
        <dbReference type="SAM" id="Phobius"/>
    </source>
</evidence>
<dbReference type="PANTHER" id="PTHR43280:SF2">
    <property type="entry name" value="HTH-TYPE TRANSCRIPTIONAL REGULATOR EXSA"/>
    <property type="match status" value="1"/>
</dbReference>
<keyword evidence="4" id="KW-0812">Transmembrane</keyword>
<keyword evidence="4" id="KW-1133">Transmembrane helix</keyword>